<evidence type="ECO:0000313" key="2">
    <source>
        <dbReference type="Proteomes" id="UP001497444"/>
    </source>
</evidence>
<dbReference type="InterPro" id="IPR036691">
    <property type="entry name" value="Endo/exonu/phosph_ase_sf"/>
</dbReference>
<organism evidence="1 2">
    <name type="scientific">Sphagnum jensenii</name>
    <dbReference type="NCBI Taxonomy" id="128206"/>
    <lineage>
        <taxon>Eukaryota</taxon>
        <taxon>Viridiplantae</taxon>
        <taxon>Streptophyta</taxon>
        <taxon>Embryophyta</taxon>
        <taxon>Bryophyta</taxon>
        <taxon>Sphagnophytina</taxon>
        <taxon>Sphagnopsida</taxon>
        <taxon>Sphagnales</taxon>
        <taxon>Sphagnaceae</taxon>
        <taxon>Sphagnum</taxon>
    </lineage>
</organism>
<dbReference type="SUPFAM" id="SSF56219">
    <property type="entry name" value="DNase I-like"/>
    <property type="match status" value="1"/>
</dbReference>
<protein>
    <submittedName>
        <fullName evidence="1">Uncharacterized protein</fullName>
    </submittedName>
</protein>
<dbReference type="Proteomes" id="UP001497444">
    <property type="component" value="Chromosome 5"/>
</dbReference>
<proteinExistence type="predicted"/>
<dbReference type="Gene3D" id="3.60.10.10">
    <property type="entry name" value="Endonuclease/exonuclease/phosphatase"/>
    <property type="match status" value="1"/>
</dbReference>
<sequence length="136" mass="15317">MGHLLGHASTDSALTRTSPGGSGLPYFNQGDRILEWNLFLESRYSNGAITKDECKYLNSSDNSFVPQITSNGIVFEGRAQYITLKFLDNENFTIANIYGTRTSNEWALMWKWLSEANFDTSHVIIGGDFNHLEEID</sequence>
<evidence type="ECO:0000313" key="1">
    <source>
        <dbReference type="EMBL" id="CAK9272794.1"/>
    </source>
</evidence>
<accession>A0ABP0X102</accession>
<name>A0ABP0X102_9BRYO</name>
<gene>
    <name evidence="1" type="ORF">CSSPJE1EN1_LOCUS18272</name>
</gene>
<dbReference type="EMBL" id="OZ020100">
    <property type="protein sequence ID" value="CAK9272794.1"/>
    <property type="molecule type" value="Genomic_DNA"/>
</dbReference>
<reference evidence="1" key="1">
    <citation type="submission" date="2024-02" db="EMBL/GenBank/DDBJ databases">
        <authorList>
            <consortium name="ELIXIR-Norway"/>
            <consortium name="Elixir Norway"/>
        </authorList>
    </citation>
    <scope>NUCLEOTIDE SEQUENCE</scope>
</reference>
<keyword evidence="2" id="KW-1185">Reference proteome</keyword>